<dbReference type="EMBL" id="BKCJ010964465">
    <property type="protein sequence ID" value="GFC55244.1"/>
    <property type="molecule type" value="Genomic_DNA"/>
</dbReference>
<protein>
    <submittedName>
        <fullName evidence="1">Uncharacterized protein</fullName>
    </submittedName>
</protein>
<name>A0A699Q517_TANCI</name>
<evidence type="ECO:0000313" key="1">
    <source>
        <dbReference type="EMBL" id="GFC55244.1"/>
    </source>
</evidence>
<comment type="caution">
    <text evidence="1">The sequence shown here is derived from an EMBL/GenBank/DDBJ whole genome shotgun (WGS) entry which is preliminary data.</text>
</comment>
<feature type="non-terminal residue" evidence="1">
    <location>
        <position position="1"/>
    </location>
</feature>
<gene>
    <name evidence="1" type="ORF">Tci_827214</name>
</gene>
<dbReference type="AlphaFoldDB" id="A0A699Q517"/>
<proteinExistence type="predicted"/>
<accession>A0A699Q517</accession>
<reference evidence="1" key="1">
    <citation type="journal article" date="2019" name="Sci. Rep.">
        <title>Draft genome of Tanacetum cinerariifolium, the natural source of mosquito coil.</title>
        <authorList>
            <person name="Yamashiro T."/>
            <person name="Shiraishi A."/>
            <person name="Satake H."/>
            <person name="Nakayama K."/>
        </authorList>
    </citation>
    <scope>NUCLEOTIDE SEQUENCE</scope>
</reference>
<sequence length="40" mass="4140">LGCCVFVGESGEGSGELWVRWRCGRKSGGKQGEVGGKIGL</sequence>
<organism evidence="1">
    <name type="scientific">Tanacetum cinerariifolium</name>
    <name type="common">Dalmatian daisy</name>
    <name type="synonym">Chrysanthemum cinerariifolium</name>
    <dbReference type="NCBI Taxonomy" id="118510"/>
    <lineage>
        <taxon>Eukaryota</taxon>
        <taxon>Viridiplantae</taxon>
        <taxon>Streptophyta</taxon>
        <taxon>Embryophyta</taxon>
        <taxon>Tracheophyta</taxon>
        <taxon>Spermatophyta</taxon>
        <taxon>Magnoliopsida</taxon>
        <taxon>eudicotyledons</taxon>
        <taxon>Gunneridae</taxon>
        <taxon>Pentapetalae</taxon>
        <taxon>asterids</taxon>
        <taxon>campanulids</taxon>
        <taxon>Asterales</taxon>
        <taxon>Asteraceae</taxon>
        <taxon>Asteroideae</taxon>
        <taxon>Anthemideae</taxon>
        <taxon>Anthemidinae</taxon>
        <taxon>Tanacetum</taxon>
    </lineage>
</organism>